<dbReference type="PATRIC" id="fig|1618.3.peg.1324"/>
<reference evidence="14 15" key="1">
    <citation type="journal article" date="2015" name="Genome Announc.">
        <title>Expanding the biotechnology potential of lactobacilli through comparative genomics of 213 strains and associated genera.</title>
        <authorList>
            <person name="Sun Z."/>
            <person name="Harris H.M."/>
            <person name="McCann A."/>
            <person name="Guo C."/>
            <person name="Argimon S."/>
            <person name="Zhang W."/>
            <person name="Yang X."/>
            <person name="Jeffery I.B."/>
            <person name="Cooney J.C."/>
            <person name="Kagawa T.F."/>
            <person name="Liu W."/>
            <person name="Song Y."/>
            <person name="Salvetti E."/>
            <person name="Wrobel A."/>
            <person name="Rasinkangas P."/>
            <person name="Parkhill J."/>
            <person name="Rea M.C."/>
            <person name="O'Sullivan O."/>
            <person name="Ritari J."/>
            <person name="Douillard F.P."/>
            <person name="Paul Ross R."/>
            <person name="Yang R."/>
            <person name="Briner A.E."/>
            <person name="Felis G.E."/>
            <person name="de Vos W.M."/>
            <person name="Barrangou R."/>
            <person name="Klaenhammer T.R."/>
            <person name="Caufield P.W."/>
            <person name="Cui Y."/>
            <person name="Zhang H."/>
            <person name="O'Toole P.W."/>
        </authorList>
    </citation>
    <scope>NUCLEOTIDE SEQUENCE [LARGE SCALE GENOMIC DNA]</scope>
    <source>
        <strain evidence="14 15">ATCC 27304</strain>
    </source>
</reference>
<dbReference type="SUPFAM" id="SSF63520">
    <property type="entry name" value="PTS-regulatory domain, PRD"/>
    <property type="match status" value="1"/>
</dbReference>
<sequence>MYLSLEVIIIVKKRNLQIFFEIIKNPNLKSGDLENKLHITRRQLTYALSQINQDLADQQLPKIERTPRGEFITSNKITELFNLEAVTGISHGTYREEKERILITCLYLLTSDELISLTHIYDLNKVSRTTAFVDLKSVEKFLDNRDLQLKYTRKLGYFIKGTELTKRNLLNYLVTQLLSYDDVHSVVEQLGRVSIEPVIHFIHNFEHVQKITYSDESFNFLMLIISMNVTRNLSHVSRNTHYFEHQIDDTQEFVQIRQLIPNNWITSNSDAEWLIILLLSANTIHCGTNITNETLINVLHVMVDKFEQRTFIKIVDKNDFVTRLLTHLRPAIFRVRYNLHLQDIGIDQVVISNSRHHFLMETINIIIEPLEKLTGKTFPTDERNLIAFYFAGELEKFSKLHTSKERAAVVCTNGLIVSKLMIQNLRRLFPDISFLSATSAREFEHFSGDYNLVFTTIPLKTDARQYIIHPLLSETEQAQLRYQVLNDIGVKNIQLGVEELTSIIRKSAKILDYKELRKSLHQFLADQTIAELPKTTQSTLAAFTAPRLIQIGNAHDWQEALKQAIDPLIKYGYVTADWREVLIKETASPENYSFLGMHVAIPHTIPENGVLKNGFSFFVLKEPIIYPNGFKIKMIVPIAVKDTDKHLKAIQELTEIISNKSLLNMIYSSENNRQIYNIFQNYCSQNS</sequence>
<dbReference type="CDD" id="cd05568">
    <property type="entry name" value="PTS_IIB_bgl_like"/>
    <property type="match status" value="1"/>
</dbReference>
<evidence type="ECO:0000259" key="11">
    <source>
        <dbReference type="PROSITE" id="PS51094"/>
    </source>
</evidence>
<evidence type="ECO:0000256" key="8">
    <source>
        <dbReference type="ARBA" id="ARBA00037387"/>
    </source>
</evidence>
<name>A0A0R2FUF7_9LACO</name>
<keyword evidence="7" id="KW-0418">Kinase</keyword>
<evidence type="ECO:0000256" key="4">
    <source>
        <dbReference type="ARBA" id="ARBA00022553"/>
    </source>
</evidence>
<evidence type="ECO:0000256" key="9">
    <source>
        <dbReference type="ARBA" id="ARBA00041175"/>
    </source>
</evidence>
<dbReference type="CDD" id="cd00211">
    <property type="entry name" value="PTS_IIA_fru"/>
    <property type="match status" value="1"/>
</dbReference>
<dbReference type="Pfam" id="PF00874">
    <property type="entry name" value="PRD"/>
    <property type="match status" value="1"/>
</dbReference>
<feature type="domain" description="PRD" evidence="13">
    <location>
        <begin position="290"/>
        <end position="400"/>
    </location>
</feature>
<dbReference type="InterPro" id="IPR051351">
    <property type="entry name" value="Ascorbate-PTS_EIIA_comp"/>
</dbReference>
<dbReference type="Gene3D" id="3.40.930.10">
    <property type="entry name" value="Mannitol-specific EII, Chain A"/>
    <property type="match status" value="1"/>
</dbReference>
<dbReference type="InterPro" id="IPR002178">
    <property type="entry name" value="PTS_EIIA_type-2_dom"/>
</dbReference>
<dbReference type="GO" id="GO:0005737">
    <property type="term" value="C:cytoplasm"/>
    <property type="evidence" value="ECO:0007669"/>
    <property type="project" value="UniProtKB-SubCell"/>
</dbReference>
<evidence type="ECO:0000259" key="12">
    <source>
        <dbReference type="PROSITE" id="PS51099"/>
    </source>
</evidence>
<feature type="domain" description="PTS EIIB type-2" evidence="12">
    <location>
        <begin position="405"/>
        <end position="492"/>
    </location>
</feature>
<evidence type="ECO:0000256" key="10">
    <source>
        <dbReference type="ARBA" id="ARBA00042072"/>
    </source>
</evidence>
<keyword evidence="6" id="KW-0598">Phosphotransferase system</keyword>
<proteinExistence type="predicted"/>
<evidence type="ECO:0000259" key="13">
    <source>
        <dbReference type="PROSITE" id="PS51372"/>
    </source>
</evidence>
<keyword evidence="5" id="KW-0808">Transferase</keyword>
<dbReference type="PROSITE" id="PS51372">
    <property type="entry name" value="PRD_2"/>
    <property type="match status" value="1"/>
</dbReference>
<dbReference type="InterPro" id="IPR016152">
    <property type="entry name" value="PTrfase/Anion_transptr"/>
</dbReference>
<dbReference type="EMBL" id="JQAR01000003">
    <property type="protein sequence ID" value="KRN32057.1"/>
    <property type="molecule type" value="Genomic_DNA"/>
</dbReference>
<comment type="subcellular location">
    <subcellularLocation>
        <location evidence="1">Cytoplasm</location>
    </subcellularLocation>
</comment>
<dbReference type="InterPro" id="IPR013011">
    <property type="entry name" value="PTS_EIIB_2"/>
</dbReference>
<dbReference type="Proteomes" id="UP000051727">
    <property type="component" value="Unassembled WGS sequence"/>
</dbReference>
<dbReference type="Gene3D" id="1.10.1790.10">
    <property type="entry name" value="PRD domain"/>
    <property type="match status" value="1"/>
</dbReference>
<evidence type="ECO:0000256" key="1">
    <source>
        <dbReference type="ARBA" id="ARBA00004496"/>
    </source>
</evidence>
<dbReference type="SUPFAM" id="SSF55804">
    <property type="entry name" value="Phoshotransferase/anion transport protein"/>
    <property type="match status" value="1"/>
</dbReference>
<organism evidence="14 15">
    <name type="scientific">Liquorilactobacillus mali</name>
    <dbReference type="NCBI Taxonomy" id="1618"/>
    <lineage>
        <taxon>Bacteria</taxon>
        <taxon>Bacillati</taxon>
        <taxon>Bacillota</taxon>
        <taxon>Bacilli</taxon>
        <taxon>Lactobacillales</taxon>
        <taxon>Lactobacillaceae</taxon>
        <taxon>Liquorilactobacillus</taxon>
    </lineage>
</organism>
<dbReference type="InterPro" id="IPR011608">
    <property type="entry name" value="PRD"/>
</dbReference>
<evidence type="ECO:0000313" key="15">
    <source>
        <dbReference type="Proteomes" id="UP000051727"/>
    </source>
</evidence>
<comment type="caution">
    <text evidence="14">The sequence shown here is derived from an EMBL/GenBank/DDBJ whole genome shotgun (WGS) entry which is preliminary data.</text>
</comment>
<evidence type="ECO:0000313" key="14">
    <source>
        <dbReference type="EMBL" id="KRN32057.1"/>
    </source>
</evidence>
<feature type="domain" description="PTS EIIA type-2" evidence="11">
    <location>
        <begin position="541"/>
        <end position="682"/>
    </location>
</feature>
<dbReference type="PROSITE" id="PS51099">
    <property type="entry name" value="PTS_EIIB_TYPE_2"/>
    <property type="match status" value="1"/>
</dbReference>
<evidence type="ECO:0000256" key="2">
    <source>
        <dbReference type="ARBA" id="ARBA00022448"/>
    </source>
</evidence>
<evidence type="ECO:0000256" key="7">
    <source>
        <dbReference type="ARBA" id="ARBA00022777"/>
    </source>
</evidence>
<comment type="function">
    <text evidence="8">The phosphoenolpyruvate-dependent sugar phosphotransferase system (sugar PTS), a major carbohydrate active transport system, catalyzes the phosphorylation of incoming sugar substrates concomitantly with their translocation across the cell membrane. The enzyme II UlaABC PTS system is involved in ascorbate transport.</text>
</comment>
<dbReference type="AlphaFoldDB" id="A0A0R2FUF7"/>
<dbReference type="GO" id="GO:0006355">
    <property type="term" value="P:regulation of DNA-templated transcription"/>
    <property type="evidence" value="ECO:0007669"/>
    <property type="project" value="InterPro"/>
</dbReference>
<dbReference type="GO" id="GO:0009401">
    <property type="term" value="P:phosphoenolpyruvate-dependent sugar phosphotransferase system"/>
    <property type="evidence" value="ECO:0007669"/>
    <property type="project" value="UniProtKB-KW"/>
</dbReference>
<keyword evidence="4" id="KW-0597">Phosphoprotein</keyword>
<keyword evidence="2" id="KW-0813">Transport</keyword>
<dbReference type="STRING" id="1618.IV36_GL001308"/>
<evidence type="ECO:0000256" key="6">
    <source>
        <dbReference type="ARBA" id="ARBA00022683"/>
    </source>
</evidence>
<accession>A0A0R2FUF7</accession>
<dbReference type="PROSITE" id="PS51094">
    <property type="entry name" value="PTS_EIIA_TYPE_2"/>
    <property type="match status" value="1"/>
</dbReference>
<evidence type="ECO:0000256" key="5">
    <source>
        <dbReference type="ARBA" id="ARBA00022679"/>
    </source>
</evidence>
<dbReference type="GO" id="GO:0016301">
    <property type="term" value="F:kinase activity"/>
    <property type="evidence" value="ECO:0007669"/>
    <property type="project" value="UniProtKB-KW"/>
</dbReference>
<dbReference type="GO" id="GO:0008982">
    <property type="term" value="F:protein-N(PI)-phosphohistidine-sugar phosphotransferase activity"/>
    <property type="evidence" value="ECO:0007669"/>
    <property type="project" value="InterPro"/>
</dbReference>
<dbReference type="PANTHER" id="PTHR36203:SF1">
    <property type="entry name" value="ASCORBATE-SPECIFIC PTS SYSTEM EIIA COMPONENT"/>
    <property type="match status" value="1"/>
</dbReference>
<dbReference type="InterPro" id="IPR036634">
    <property type="entry name" value="PRD_sf"/>
</dbReference>
<dbReference type="Pfam" id="PF00359">
    <property type="entry name" value="PTS_EIIA_2"/>
    <property type="match status" value="1"/>
</dbReference>
<evidence type="ECO:0000256" key="3">
    <source>
        <dbReference type="ARBA" id="ARBA00022490"/>
    </source>
</evidence>
<protein>
    <recommendedName>
        <fullName evidence="9">Ascorbate-specific PTS system EIIA component</fullName>
    </recommendedName>
    <alternativeName>
        <fullName evidence="10">Ascorbate-specific phosphotransferase enzyme IIA component</fullName>
    </alternativeName>
</protein>
<gene>
    <name evidence="14" type="ORF">IV36_GL001308</name>
</gene>
<keyword evidence="3" id="KW-0963">Cytoplasm</keyword>
<dbReference type="PANTHER" id="PTHR36203">
    <property type="entry name" value="ASCORBATE-SPECIFIC PTS SYSTEM EIIA COMPONENT"/>
    <property type="match status" value="1"/>
</dbReference>